<gene>
    <name evidence="1" type="ORF">ADIARSV_1478</name>
</gene>
<organism evidence="1 2">
    <name type="scientific">Arcticibacter svalbardensis MN12-7</name>
    <dbReference type="NCBI Taxonomy" id="1150600"/>
    <lineage>
        <taxon>Bacteria</taxon>
        <taxon>Pseudomonadati</taxon>
        <taxon>Bacteroidota</taxon>
        <taxon>Sphingobacteriia</taxon>
        <taxon>Sphingobacteriales</taxon>
        <taxon>Sphingobacteriaceae</taxon>
        <taxon>Arcticibacter</taxon>
    </lineage>
</organism>
<name>R9GUG1_9SPHI</name>
<sequence length="41" mass="4740">MEHRLLASPAQFLNIPELARQFFLVAKALIVKKHLRPVMVL</sequence>
<dbReference type="Proteomes" id="UP000014174">
    <property type="component" value="Unassembled WGS sequence"/>
</dbReference>
<evidence type="ECO:0000313" key="1">
    <source>
        <dbReference type="EMBL" id="EOR95366.1"/>
    </source>
</evidence>
<proteinExistence type="predicted"/>
<keyword evidence="2" id="KW-1185">Reference proteome</keyword>
<dbReference type="EMBL" id="AQPN01000054">
    <property type="protein sequence ID" value="EOR95366.1"/>
    <property type="molecule type" value="Genomic_DNA"/>
</dbReference>
<evidence type="ECO:0000313" key="2">
    <source>
        <dbReference type="Proteomes" id="UP000014174"/>
    </source>
</evidence>
<accession>R9GUG1</accession>
<dbReference type="AlphaFoldDB" id="R9GUG1"/>
<comment type="caution">
    <text evidence="1">The sequence shown here is derived from an EMBL/GenBank/DDBJ whole genome shotgun (WGS) entry which is preliminary data.</text>
</comment>
<protein>
    <submittedName>
        <fullName evidence="1">Uncharacterized protein</fullName>
    </submittedName>
</protein>
<reference evidence="1 2" key="1">
    <citation type="journal article" date="2013" name="Genome Announc.">
        <title>Draft Genome Sequence of Arcticibacter svalbardensis Strain MN12-7T, a Member of the Family Sphingobacteriaceae Isolated from an Arctic Soil Sample.</title>
        <authorList>
            <person name="Shivaji S."/>
            <person name="Ara S."/>
            <person name="Prasad S."/>
            <person name="Manasa B.P."/>
            <person name="Begum Z."/>
            <person name="Singh A."/>
            <person name="Kumar Pinnaka A."/>
        </authorList>
    </citation>
    <scope>NUCLEOTIDE SEQUENCE [LARGE SCALE GENOMIC DNA]</scope>
    <source>
        <strain evidence="1 2">MN12-7</strain>
    </source>
</reference>